<proteinExistence type="predicted"/>
<dbReference type="InterPro" id="IPR026444">
    <property type="entry name" value="Secre_tail"/>
</dbReference>
<feature type="domain" description="CBM6" evidence="3">
    <location>
        <begin position="567"/>
        <end position="697"/>
    </location>
</feature>
<dbReference type="PROSITE" id="PS50853">
    <property type="entry name" value="FN3"/>
    <property type="match status" value="1"/>
</dbReference>
<dbReference type="EMBL" id="JAOYOD010000001">
    <property type="protein sequence ID" value="MCV9387411.1"/>
    <property type="molecule type" value="Genomic_DNA"/>
</dbReference>
<dbReference type="CDD" id="cd00063">
    <property type="entry name" value="FN3"/>
    <property type="match status" value="1"/>
</dbReference>
<keyword evidence="5" id="KW-1185">Reference proteome</keyword>
<protein>
    <submittedName>
        <fullName evidence="4">Carbohydrate-binding protein</fullName>
    </submittedName>
</protein>
<dbReference type="CDD" id="cd04080">
    <property type="entry name" value="CBM6_cellulase-like"/>
    <property type="match status" value="1"/>
</dbReference>
<dbReference type="Pfam" id="PF18962">
    <property type="entry name" value="Por_Secre_tail"/>
    <property type="match status" value="1"/>
</dbReference>
<dbReference type="SUPFAM" id="SSF49785">
    <property type="entry name" value="Galactose-binding domain-like"/>
    <property type="match status" value="1"/>
</dbReference>
<dbReference type="Gene3D" id="2.60.120.260">
    <property type="entry name" value="Galactose-binding domain-like"/>
    <property type="match status" value="1"/>
</dbReference>
<dbReference type="Gene3D" id="2.60.40.10">
    <property type="entry name" value="Immunoglobulins"/>
    <property type="match status" value="1"/>
</dbReference>
<dbReference type="NCBIfam" id="TIGR04183">
    <property type="entry name" value="Por_Secre_tail"/>
    <property type="match status" value="1"/>
</dbReference>
<dbReference type="PROSITE" id="PS51175">
    <property type="entry name" value="CBM6"/>
    <property type="match status" value="1"/>
</dbReference>
<dbReference type="InterPro" id="IPR005084">
    <property type="entry name" value="CBM6"/>
</dbReference>
<dbReference type="Proteomes" id="UP001300692">
    <property type="component" value="Unassembled WGS sequence"/>
</dbReference>
<dbReference type="SMART" id="SM00606">
    <property type="entry name" value="CBD_IV"/>
    <property type="match status" value="1"/>
</dbReference>
<dbReference type="SUPFAM" id="SSF49265">
    <property type="entry name" value="Fibronectin type III"/>
    <property type="match status" value="1"/>
</dbReference>
<evidence type="ECO:0000313" key="4">
    <source>
        <dbReference type="EMBL" id="MCV9387411.1"/>
    </source>
</evidence>
<reference evidence="4 5" key="1">
    <citation type="submission" date="2022-10" db="EMBL/GenBank/DDBJ databases">
        <title>Comparative genomics and taxonomic characterization of three novel marine species of genus Reichenbachiella exhibiting antioxidant and polysaccharide degradation activities.</title>
        <authorList>
            <person name="Muhammad N."/>
            <person name="Lee Y.-J."/>
            <person name="Ko J."/>
            <person name="Kim S.-G."/>
        </authorList>
    </citation>
    <scope>NUCLEOTIDE SEQUENCE [LARGE SCALE GENOMIC DNA]</scope>
    <source>
        <strain evidence="4 5">ABR2-5</strain>
    </source>
</reference>
<evidence type="ECO:0000259" key="2">
    <source>
        <dbReference type="PROSITE" id="PS50853"/>
    </source>
</evidence>
<comment type="caution">
    <text evidence="4">The sequence shown here is derived from an EMBL/GenBank/DDBJ whole genome shotgun (WGS) entry which is preliminary data.</text>
</comment>
<gene>
    <name evidence="4" type="ORF">N7U62_12095</name>
</gene>
<accession>A0ABT3CUN5</accession>
<organism evidence="4 5">
    <name type="scientific">Reichenbachiella ulvae</name>
    <dbReference type="NCBI Taxonomy" id="2980104"/>
    <lineage>
        <taxon>Bacteria</taxon>
        <taxon>Pseudomonadati</taxon>
        <taxon>Bacteroidota</taxon>
        <taxon>Cytophagia</taxon>
        <taxon>Cytophagales</taxon>
        <taxon>Reichenbachiellaceae</taxon>
        <taxon>Reichenbachiella</taxon>
    </lineage>
</organism>
<dbReference type="Pfam" id="PF03422">
    <property type="entry name" value="CBM_6"/>
    <property type="match status" value="1"/>
</dbReference>
<evidence type="ECO:0000256" key="1">
    <source>
        <dbReference type="ARBA" id="ARBA00022729"/>
    </source>
</evidence>
<dbReference type="Gene3D" id="3.20.20.80">
    <property type="entry name" value="Glycosidases"/>
    <property type="match status" value="1"/>
</dbReference>
<dbReference type="InterPro" id="IPR036116">
    <property type="entry name" value="FN3_sf"/>
</dbReference>
<evidence type="ECO:0000313" key="5">
    <source>
        <dbReference type="Proteomes" id="UP001300692"/>
    </source>
</evidence>
<dbReference type="RefSeq" id="WP_264138233.1">
    <property type="nucleotide sequence ID" value="NZ_JAOYOD010000001.1"/>
</dbReference>
<feature type="domain" description="Fibronectin type-III" evidence="2">
    <location>
        <begin position="447"/>
        <end position="538"/>
    </location>
</feature>
<dbReference type="InterPro" id="IPR017853">
    <property type="entry name" value="GH"/>
</dbReference>
<sequence>MKKILQLMKVKLQRTALAIAFLWGMGVMEAQPISPMLVGNNAWYTNPTDEVWALTGECGVKTIRIGGNGFNDNMPSNATLLSWIKKIRAIGAEPIVQVSQHQSAAVAAGVVKYLNVDMSAEIAPIKYWNIGNEPWLEANRPNTSEVAPLVEAYFKPIAEAMKEVDPTIKIYGPDFAYYIEDAINDLFGGANDIAGKIPGKDYYYCDGISWHRYPQDENINLAYEGIEDFKTSIVKCKAKVDAINASYNRTGDDALQWGIGEYNAKGGPQVHTWENGQMFGGVLGLCMKYEATYAATWSMFENGGSRTGTDFSFIDGANMTPRSSYRHMEFVAKYFTGNYLEGTTSHDDIIVYGAQEGSRTSVMIMNRESGAPLKYTLHLNADAIAGEHVVLTVDGALDKSYSDIIGEKTTHVIVFDGETITKYNYSSDHFEKEQAPVMTELGSVTELPMAPSGIEQIGAEFDRVEIGWVDNADNESGFIIERKIGETFEVVGLVDADVNSFVETGLTAETSYTFRLLSYNSLGESDYTEALVATTSAVPAQVAYNGPHAIPGRIQAEDYNDNPQGLGYNDAESENQGGAYRTSEGVDIEACTDEGAGFNIGYVTEGEWLNYLIADVAPGTYDIAFRLASNSTSTDTKKITVRLNEQLLGTVTPAVTGGWQEWETKYIEGVNIVGGSNQLLELSFSGSGFNINWFEFQEKSVVTGAIDPGLSNLIYYDAGHKLLKLELNEQSDRARISVHDLSGRIHFKNSYRDLQSTQIHLGNLPEGLYIVKLKEMNQTTQQKIWVY</sequence>
<name>A0ABT3CUN5_9BACT</name>
<dbReference type="SUPFAM" id="SSF51445">
    <property type="entry name" value="(Trans)glycosidases"/>
    <property type="match status" value="1"/>
</dbReference>
<keyword evidence="1" id="KW-0732">Signal</keyword>
<dbReference type="InterPro" id="IPR008979">
    <property type="entry name" value="Galactose-bd-like_sf"/>
</dbReference>
<dbReference type="InterPro" id="IPR013783">
    <property type="entry name" value="Ig-like_fold"/>
</dbReference>
<evidence type="ECO:0000259" key="3">
    <source>
        <dbReference type="PROSITE" id="PS51175"/>
    </source>
</evidence>
<dbReference type="InterPro" id="IPR006584">
    <property type="entry name" value="Cellulose-bd_IV"/>
</dbReference>
<dbReference type="InterPro" id="IPR003961">
    <property type="entry name" value="FN3_dom"/>
</dbReference>